<dbReference type="InterPro" id="IPR006164">
    <property type="entry name" value="DNA_bd_Ku70/Ku80"/>
</dbReference>
<keyword evidence="9" id="KW-0234">DNA repair</keyword>
<dbReference type="GO" id="GO:0003678">
    <property type="term" value="F:DNA helicase activity"/>
    <property type="evidence" value="ECO:0007669"/>
    <property type="project" value="InterPro"/>
</dbReference>
<evidence type="ECO:0000256" key="10">
    <source>
        <dbReference type="ARBA" id="ARBA00023242"/>
    </source>
</evidence>
<dbReference type="CDD" id="cd01458">
    <property type="entry name" value="vWA_ku"/>
    <property type="match status" value="1"/>
</dbReference>
<accession>A0A6T6JU06</accession>
<dbReference type="GO" id="GO:0006310">
    <property type="term" value="P:DNA recombination"/>
    <property type="evidence" value="ECO:0007669"/>
    <property type="project" value="UniProtKB-KW"/>
</dbReference>
<evidence type="ECO:0000256" key="5">
    <source>
        <dbReference type="ARBA" id="ARBA00022806"/>
    </source>
</evidence>
<evidence type="ECO:0000259" key="13">
    <source>
        <dbReference type="Pfam" id="PF03731"/>
    </source>
</evidence>
<proteinExistence type="predicted"/>
<evidence type="ECO:0000256" key="9">
    <source>
        <dbReference type="ARBA" id="ARBA00023204"/>
    </source>
</evidence>
<feature type="domain" description="Ku70/Ku80 N-terminal alpha/beta" evidence="13">
    <location>
        <begin position="61"/>
        <end position="285"/>
    </location>
</feature>
<evidence type="ECO:0000256" key="4">
    <source>
        <dbReference type="ARBA" id="ARBA00022801"/>
    </source>
</evidence>
<feature type="domain" description="Ku" evidence="11">
    <location>
        <begin position="299"/>
        <end position="489"/>
    </location>
</feature>
<keyword evidence="10" id="KW-0539">Nucleus</keyword>
<dbReference type="Gene3D" id="3.40.50.410">
    <property type="entry name" value="von Willebrand factor, type A domain"/>
    <property type="match status" value="1"/>
</dbReference>
<dbReference type="PIRSF" id="PIRSF003033">
    <property type="entry name" value="Ku70"/>
    <property type="match status" value="1"/>
</dbReference>
<evidence type="ECO:0000256" key="7">
    <source>
        <dbReference type="ARBA" id="ARBA00023125"/>
    </source>
</evidence>
<dbReference type="InterPro" id="IPR027388">
    <property type="entry name" value="Ku70_bridge/pillars_dom_sf"/>
</dbReference>
<keyword evidence="5" id="KW-0347">Helicase</keyword>
<reference evidence="15" key="1">
    <citation type="submission" date="2021-01" db="EMBL/GenBank/DDBJ databases">
        <authorList>
            <person name="Corre E."/>
            <person name="Pelletier E."/>
            <person name="Niang G."/>
            <person name="Scheremetjew M."/>
            <person name="Finn R."/>
            <person name="Kale V."/>
            <person name="Holt S."/>
            <person name="Cochrane G."/>
            <person name="Meng A."/>
            <person name="Brown T."/>
            <person name="Cohen L."/>
        </authorList>
    </citation>
    <scope>NUCLEOTIDE SEQUENCE</scope>
    <source>
        <strain evidence="15">UTEX LB 2760</strain>
    </source>
</reference>
<dbReference type="Pfam" id="PF03731">
    <property type="entry name" value="Ku_N"/>
    <property type="match status" value="1"/>
</dbReference>
<evidence type="ECO:0000259" key="12">
    <source>
        <dbReference type="Pfam" id="PF03730"/>
    </source>
</evidence>
<dbReference type="SUPFAM" id="SSF53300">
    <property type="entry name" value="vWA-like"/>
    <property type="match status" value="1"/>
</dbReference>
<evidence type="ECO:0008006" key="16">
    <source>
        <dbReference type="Google" id="ProtNLM"/>
    </source>
</evidence>
<keyword evidence="4" id="KW-0378">Hydrolase</keyword>
<dbReference type="SUPFAM" id="SSF100939">
    <property type="entry name" value="SPOC domain-like"/>
    <property type="match status" value="1"/>
</dbReference>
<organism evidence="15">
    <name type="scientific">Rhodosorus marinus</name>
    <dbReference type="NCBI Taxonomy" id="101924"/>
    <lineage>
        <taxon>Eukaryota</taxon>
        <taxon>Rhodophyta</taxon>
        <taxon>Stylonematophyceae</taxon>
        <taxon>Stylonematales</taxon>
        <taxon>Stylonemataceae</taxon>
        <taxon>Rhodosorus</taxon>
    </lineage>
</organism>
<dbReference type="InterPro" id="IPR005161">
    <property type="entry name" value="Ku_N"/>
</dbReference>
<dbReference type="Gene3D" id="1.10.1600.10">
    <property type="match status" value="1"/>
</dbReference>
<dbReference type="GO" id="GO:0000723">
    <property type="term" value="P:telomere maintenance"/>
    <property type="evidence" value="ECO:0007669"/>
    <property type="project" value="InterPro"/>
</dbReference>
<feature type="domain" description="Ku70/Ku80 C-terminal arm" evidence="12">
    <location>
        <begin position="521"/>
        <end position="605"/>
    </location>
</feature>
<dbReference type="Pfam" id="PF02735">
    <property type="entry name" value="Ku"/>
    <property type="match status" value="1"/>
</dbReference>
<evidence type="ECO:0000313" key="15">
    <source>
        <dbReference type="EMBL" id="CAD8389483.1"/>
    </source>
</evidence>
<keyword evidence="3" id="KW-0227">DNA damage</keyword>
<dbReference type="InterPro" id="IPR016194">
    <property type="entry name" value="SPOC-like_C_dom_sf"/>
</dbReference>
<evidence type="ECO:0000256" key="2">
    <source>
        <dbReference type="ARBA" id="ARBA00022741"/>
    </source>
</evidence>
<dbReference type="Gene3D" id="2.40.290.10">
    <property type="match status" value="1"/>
</dbReference>
<dbReference type="GO" id="GO:0043564">
    <property type="term" value="C:Ku70:Ku80 complex"/>
    <property type="evidence" value="ECO:0007669"/>
    <property type="project" value="InterPro"/>
</dbReference>
<dbReference type="GO" id="GO:0003684">
    <property type="term" value="F:damaged DNA binding"/>
    <property type="evidence" value="ECO:0007669"/>
    <property type="project" value="InterPro"/>
</dbReference>
<evidence type="ECO:0000259" key="11">
    <source>
        <dbReference type="Pfam" id="PF02735"/>
    </source>
</evidence>
<gene>
    <name evidence="14" type="ORF">RMAR0315_LOCUS139</name>
    <name evidence="15" type="ORF">RMAR0315_LOCUS141</name>
</gene>
<keyword evidence="8" id="KW-0233">DNA recombination</keyword>
<keyword evidence="7" id="KW-0238">DNA-binding</keyword>
<sequence>MMAEGGGLDLDFDRDEWDGVEEDREELTLQSLFHSTNNKLASTQGSQTSEGSEPFFLPDELIFLIDFRESMATSVDEDGNGLLSSCLRCAAEVLKDKIISREYDLVGVLGFGTEKTDNSNSFSNICVVRSLGISDAVGILDLENLSKDPILVHERYGHGASDSIFSFHQALWTCRSMFAQSKVSRSMKSRRRVFILTNDDDPAKGDESQRTQSAVQARDLLDAGASIELFCLGTAGTSKKFDAEKFFNDIILRTDTDDGNLVNVPVSRFPEIKRRLKNKQHRKRIEATCYIHLADDKVITLAGFFLIRKATRSRAVALDAKNNKPVRRQTSTWSSETAEILHPRDIGYGYSFASTIACLGDGERRSLKMACSSNRFRCLGFINLETVPWDLLSSHPLFLHPLFPEERSWTESLKAQSALFASVNEEMEKKGLAMLVYGSSSRSGSLNRFAAVLPQREEVVDDVQVVPSGWLLVFLPYAEDLRQDYITPSLSKDAVLGSVDLSAEQQQVASDLLGKFHVPEFDPGRYTNPDLQQYYNGLQSLALGQQTESTERTVDSMLPDDDGMEDEALEEIARFQLAFGLSAGGNVEFSTETHVQSEANSARKRARLEAVEAARKFLAREKVDWESKANDDSLAELPVVVLKQYCLVNGLKVTGKNKSELLDLVRERILHPG</sequence>
<keyword evidence="2" id="KW-0547">Nucleotide-binding</keyword>
<dbReference type="PANTHER" id="PTHR12604:SF2">
    <property type="entry name" value="X-RAY REPAIR CROSS-COMPLEMENTING PROTEIN 6"/>
    <property type="match status" value="1"/>
</dbReference>
<dbReference type="InterPro" id="IPR006165">
    <property type="entry name" value="Ku70"/>
</dbReference>
<evidence type="ECO:0000256" key="1">
    <source>
        <dbReference type="ARBA" id="ARBA00004123"/>
    </source>
</evidence>
<evidence type="ECO:0000256" key="6">
    <source>
        <dbReference type="ARBA" id="ARBA00022840"/>
    </source>
</evidence>
<dbReference type="InterPro" id="IPR036465">
    <property type="entry name" value="vWFA_dom_sf"/>
</dbReference>
<keyword evidence="6" id="KW-0067">ATP-binding</keyword>
<name>A0A6T6JU06_9RHOD</name>
<dbReference type="GO" id="GO:0042162">
    <property type="term" value="F:telomeric DNA binding"/>
    <property type="evidence" value="ECO:0007669"/>
    <property type="project" value="InterPro"/>
</dbReference>
<dbReference type="GO" id="GO:0006303">
    <property type="term" value="P:double-strand break repair via nonhomologous end joining"/>
    <property type="evidence" value="ECO:0007669"/>
    <property type="project" value="InterPro"/>
</dbReference>
<dbReference type="EMBL" id="HBEK01000242">
    <property type="protein sequence ID" value="CAD8389483.1"/>
    <property type="molecule type" value="Transcribed_RNA"/>
</dbReference>
<dbReference type="PANTHER" id="PTHR12604">
    <property type="entry name" value="KU AUTOANTIGEN DNA HELICASE"/>
    <property type="match status" value="1"/>
</dbReference>
<evidence type="ECO:0000256" key="8">
    <source>
        <dbReference type="ARBA" id="ARBA00023172"/>
    </source>
</evidence>
<protein>
    <recommendedName>
        <fullName evidence="16">ATP-dependent DNA helicase 2 subunit 1</fullName>
    </recommendedName>
</protein>
<dbReference type="NCBIfam" id="TIGR00578">
    <property type="entry name" value="ku70"/>
    <property type="match status" value="1"/>
</dbReference>
<dbReference type="EMBL" id="HBEK01000240">
    <property type="protein sequence ID" value="CAD8389478.1"/>
    <property type="molecule type" value="Transcribed_RNA"/>
</dbReference>
<dbReference type="InterPro" id="IPR005160">
    <property type="entry name" value="Ku_C"/>
</dbReference>
<dbReference type="GO" id="GO:0003690">
    <property type="term" value="F:double-stranded DNA binding"/>
    <property type="evidence" value="ECO:0007669"/>
    <property type="project" value="TreeGrafter"/>
</dbReference>
<dbReference type="Pfam" id="PF03730">
    <property type="entry name" value="Ku_C"/>
    <property type="match status" value="1"/>
</dbReference>
<comment type="subcellular location">
    <subcellularLocation>
        <location evidence="1">Nucleus</location>
    </subcellularLocation>
</comment>
<evidence type="ECO:0000256" key="3">
    <source>
        <dbReference type="ARBA" id="ARBA00022763"/>
    </source>
</evidence>
<dbReference type="GO" id="GO:0016787">
    <property type="term" value="F:hydrolase activity"/>
    <property type="evidence" value="ECO:0007669"/>
    <property type="project" value="UniProtKB-KW"/>
</dbReference>
<evidence type="ECO:0000313" key="14">
    <source>
        <dbReference type="EMBL" id="CAD8389478.1"/>
    </source>
</evidence>
<dbReference type="AlphaFoldDB" id="A0A6T6JU06"/>
<dbReference type="Gene3D" id="4.10.970.10">
    <property type="entry name" value="Ku70, bridge and pillars"/>
    <property type="match status" value="1"/>
</dbReference>
<dbReference type="GO" id="GO:0005524">
    <property type="term" value="F:ATP binding"/>
    <property type="evidence" value="ECO:0007669"/>
    <property type="project" value="UniProtKB-KW"/>
</dbReference>